<protein>
    <submittedName>
        <fullName evidence="1">Uncharacterized protein</fullName>
    </submittedName>
</protein>
<sequence length="78" mass="8551">MLTTAMSVKENQKLHALGSSEGYSKQGQATGNAVNPFKTLQVLSKFQYCTISDDKVQYAFYKLDGIPCAKPKNLDMAS</sequence>
<proteinExistence type="predicted"/>
<keyword evidence="2" id="KW-1185">Reference proteome</keyword>
<evidence type="ECO:0000313" key="1">
    <source>
        <dbReference type="EMBL" id="RXM95463.1"/>
    </source>
</evidence>
<name>A0A444V4V0_ACIRT</name>
<reference evidence="1 2" key="1">
    <citation type="submission" date="2019-01" db="EMBL/GenBank/DDBJ databases">
        <title>Draft Genome and Complete Hox-Cluster Characterization of the Sterlet Sturgeon (Acipenser ruthenus).</title>
        <authorList>
            <person name="Wei Q."/>
        </authorList>
    </citation>
    <scope>NUCLEOTIDE SEQUENCE [LARGE SCALE GENOMIC DNA]</scope>
    <source>
        <strain evidence="1">WHYD16114868_AA</strain>
        <tissue evidence="1">Blood</tissue>
    </source>
</reference>
<accession>A0A444V4V0</accession>
<gene>
    <name evidence="1" type="ORF">EOD39_16853</name>
</gene>
<evidence type="ECO:0000313" key="2">
    <source>
        <dbReference type="Proteomes" id="UP000289886"/>
    </source>
</evidence>
<comment type="caution">
    <text evidence="1">The sequence shown here is derived from an EMBL/GenBank/DDBJ whole genome shotgun (WGS) entry which is preliminary data.</text>
</comment>
<dbReference type="Proteomes" id="UP000289886">
    <property type="component" value="Unassembled WGS sequence"/>
</dbReference>
<dbReference type="EMBL" id="SCEB01002363">
    <property type="protein sequence ID" value="RXM95463.1"/>
    <property type="molecule type" value="Genomic_DNA"/>
</dbReference>
<dbReference type="AlphaFoldDB" id="A0A444V4V0"/>
<organism evidence="1 2">
    <name type="scientific">Acipenser ruthenus</name>
    <name type="common">Sterlet sturgeon</name>
    <dbReference type="NCBI Taxonomy" id="7906"/>
    <lineage>
        <taxon>Eukaryota</taxon>
        <taxon>Metazoa</taxon>
        <taxon>Chordata</taxon>
        <taxon>Craniata</taxon>
        <taxon>Vertebrata</taxon>
        <taxon>Euteleostomi</taxon>
        <taxon>Actinopterygii</taxon>
        <taxon>Chondrostei</taxon>
        <taxon>Acipenseriformes</taxon>
        <taxon>Acipenseridae</taxon>
        <taxon>Acipenser</taxon>
    </lineage>
</organism>